<evidence type="ECO:0000259" key="3">
    <source>
        <dbReference type="Pfam" id="PF16344"/>
    </source>
</evidence>
<evidence type="ECO:0008006" key="6">
    <source>
        <dbReference type="Google" id="ProtNLM"/>
    </source>
</evidence>
<dbReference type="KEGG" id="mbas:ALGA_0910"/>
<protein>
    <recommendedName>
        <fullName evidence="6">Anti-sigma factor</fullName>
    </recommendedName>
</protein>
<evidence type="ECO:0000256" key="1">
    <source>
        <dbReference type="SAM" id="Phobius"/>
    </source>
</evidence>
<gene>
    <name evidence="4" type="ORF">ALGA_0910</name>
</gene>
<dbReference type="InterPro" id="IPR032508">
    <property type="entry name" value="FecR_C"/>
</dbReference>
<dbReference type="PANTHER" id="PTHR30273:SF2">
    <property type="entry name" value="PROTEIN FECR"/>
    <property type="match status" value="1"/>
</dbReference>
<dbReference type="InterPro" id="IPR006860">
    <property type="entry name" value="FecR"/>
</dbReference>
<dbReference type="RefSeq" id="WP_096428218.1">
    <property type="nucleotide sequence ID" value="NZ_AP018042.1"/>
</dbReference>
<reference evidence="4 5" key="1">
    <citation type="journal article" date="2018" name="Mar. Genomics">
        <title>Complete genome sequence of Marinifilaceae bacterium strain SPP2, isolated from the Antarctic marine sediment.</title>
        <authorList>
            <person name="Watanabe M."/>
            <person name="Kojima H."/>
            <person name="Fukui M."/>
        </authorList>
    </citation>
    <scope>NUCLEOTIDE SEQUENCE [LARGE SCALE GENOMIC DNA]</scope>
    <source>
        <strain evidence="4 5">SPP2</strain>
    </source>
</reference>
<accession>A0A1Y1CG03</accession>
<proteinExistence type="predicted"/>
<keyword evidence="5" id="KW-1185">Reference proteome</keyword>
<keyword evidence="1" id="KW-0812">Transmembrane</keyword>
<evidence type="ECO:0000313" key="5">
    <source>
        <dbReference type="Proteomes" id="UP000218267"/>
    </source>
</evidence>
<evidence type="ECO:0000259" key="2">
    <source>
        <dbReference type="Pfam" id="PF04773"/>
    </source>
</evidence>
<dbReference type="Proteomes" id="UP000218267">
    <property type="component" value="Chromosome"/>
</dbReference>
<feature type="domain" description="FecR protein" evidence="2">
    <location>
        <begin position="180"/>
        <end position="274"/>
    </location>
</feature>
<dbReference type="InterPro" id="IPR012373">
    <property type="entry name" value="Ferrdict_sens_TM"/>
</dbReference>
<dbReference type="Pfam" id="PF04773">
    <property type="entry name" value="FecR"/>
    <property type="match status" value="1"/>
</dbReference>
<dbReference type="OrthoDB" id="653086at2"/>
<dbReference type="GO" id="GO:0016989">
    <property type="term" value="F:sigma factor antagonist activity"/>
    <property type="evidence" value="ECO:0007669"/>
    <property type="project" value="TreeGrafter"/>
</dbReference>
<evidence type="ECO:0000313" key="4">
    <source>
        <dbReference type="EMBL" id="BAX79297.1"/>
    </source>
</evidence>
<dbReference type="PANTHER" id="PTHR30273">
    <property type="entry name" value="PERIPLASMIC SIGNAL SENSOR AND SIGMA FACTOR ACTIVATOR FECR-RELATED"/>
    <property type="match status" value="1"/>
</dbReference>
<sequence>MKIKKHIEINWRIFRKAVDQKLNESDQFEFDAWLVDAIENQNYFVKAKKFHEKQKHAGTPEAIDHLPAFNAFVKQTKVKSHFRMRQLQVAATIALVLTTSIIGYFVLNPVPDFHSLAKTAPIKAKAGQVELQLSTGEKVFIKKEGERLINESQVNIKKEENTVDYLAFNQEKKKHEGYNTINVPRGTNFKVILSDSTVVWLNAESSITYPVQFTTNVRKVKISGEAHFKVAHNKEKPFIVETGLTKIQVLGTVFNVKAYKSQDEIFTTLVEGKVLIDNGLGDHVVIKPNEQAISGTSPKLRVKIIDVDQEIAWRKGMFNFEDEKLSDILDELSHWYDLKIFYESSDLKKVQFTGGLERYENLNQLLELFELTKSVKFLVKEDAILVKKYE</sequence>
<dbReference type="Gene3D" id="2.60.120.1440">
    <property type="match status" value="1"/>
</dbReference>
<reference evidence="5" key="2">
    <citation type="journal article" date="2020" name="Antonie Van Leeuwenhoek">
        <title>Labilibaculum antarcticum sp. nov., a novel facultative anaerobic, psychrotorelant bacterium isolated from marine sediment of Antarctica.</title>
        <authorList>
            <person name="Watanabe M."/>
            <person name="Kojima H."/>
            <person name="Fukui M."/>
        </authorList>
    </citation>
    <scope>NUCLEOTIDE SEQUENCE [LARGE SCALE GENOMIC DNA]</scope>
    <source>
        <strain evidence="5">SPP2</strain>
    </source>
</reference>
<feature type="domain" description="Protein FecR C-terminal" evidence="3">
    <location>
        <begin position="318"/>
        <end position="386"/>
    </location>
</feature>
<dbReference type="Gene3D" id="3.55.50.30">
    <property type="match status" value="1"/>
</dbReference>
<dbReference type="FunFam" id="2.60.120.1440:FF:000001">
    <property type="entry name" value="Putative anti-sigma factor"/>
    <property type="match status" value="1"/>
</dbReference>
<keyword evidence="1" id="KW-0472">Membrane</keyword>
<dbReference type="EMBL" id="AP018042">
    <property type="protein sequence ID" value="BAX79297.1"/>
    <property type="molecule type" value="Genomic_DNA"/>
</dbReference>
<organism evidence="4 5">
    <name type="scientific">Labilibaculum antarcticum</name>
    <dbReference type="NCBI Taxonomy" id="1717717"/>
    <lineage>
        <taxon>Bacteria</taxon>
        <taxon>Pseudomonadati</taxon>
        <taxon>Bacteroidota</taxon>
        <taxon>Bacteroidia</taxon>
        <taxon>Marinilabiliales</taxon>
        <taxon>Marinifilaceae</taxon>
        <taxon>Labilibaculum</taxon>
    </lineage>
</organism>
<dbReference type="AlphaFoldDB" id="A0A1Y1CG03"/>
<feature type="transmembrane region" description="Helical" evidence="1">
    <location>
        <begin position="87"/>
        <end position="107"/>
    </location>
</feature>
<name>A0A1Y1CG03_9BACT</name>
<dbReference type="Pfam" id="PF16344">
    <property type="entry name" value="FecR_C"/>
    <property type="match status" value="1"/>
</dbReference>
<keyword evidence="1" id="KW-1133">Transmembrane helix</keyword>